<dbReference type="NCBIfam" id="TIGR02241">
    <property type="entry name" value="conserved hypothetical phage tail region protein"/>
    <property type="match status" value="1"/>
</dbReference>
<dbReference type="RefSeq" id="WP_160161822.1">
    <property type="nucleotide sequence ID" value="NZ_BIFH01000053.1"/>
</dbReference>
<protein>
    <submittedName>
        <fullName evidence="1">Phage tail protein</fullName>
    </submittedName>
</protein>
<gene>
    <name evidence="1" type="ORF">EHYA_09566</name>
</gene>
<dbReference type="OrthoDB" id="9799891at2"/>
<dbReference type="PANTHER" id="PTHR38009">
    <property type="entry name" value="CONSERVED HYPOTHETICAL PHAGE TAIL PROTEIN"/>
    <property type="match status" value="1"/>
</dbReference>
<evidence type="ECO:0000313" key="1">
    <source>
        <dbReference type="EMBL" id="GCE01792.1"/>
    </source>
</evidence>
<dbReference type="InterPro" id="IPR010667">
    <property type="entry name" value="Phage_T4_Gp19"/>
</dbReference>
<comment type="caution">
    <text evidence="1">The sequence shown here is derived from an EMBL/GenBank/DDBJ whole genome shotgun (WGS) entry which is preliminary data.</text>
</comment>
<dbReference type="Proteomes" id="UP000286931">
    <property type="component" value="Unassembled WGS sequence"/>
</dbReference>
<name>A0A401Z4K5_9ACTN</name>
<dbReference type="GO" id="GO:0005198">
    <property type="term" value="F:structural molecule activity"/>
    <property type="evidence" value="ECO:0007669"/>
    <property type="project" value="InterPro"/>
</dbReference>
<evidence type="ECO:0000313" key="2">
    <source>
        <dbReference type="Proteomes" id="UP000286931"/>
    </source>
</evidence>
<dbReference type="Pfam" id="PF06841">
    <property type="entry name" value="Phage_T4_gp19"/>
    <property type="match status" value="1"/>
</dbReference>
<dbReference type="EMBL" id="BIFH01000053">
    <property type="protein sequence ID" value="GCE01792.1"/>
    <property type="molecule type" value="Genomic_DNA"/>
</dbReference>
<dbReference type="InterPro" id="IPR011747">
    <property type="entry name" value="CHP02241"/>
</dbReference>
<sequence length="143" mass="16053">MHSEPFAVSSLFHISVGDSDLGSFTGCDGLGCVLDSEEHTEGGLNDHVWHLPTRMRYTNVVLTRPLTRQTTLVWLWMRQQIRQPLGLPGQIVALGPDRRPLIRWVLANVLPVRWSGPSFDADQSQPARETLEITHDGFVEVTL</sequence>
<dbReference type="PANTHER" id="PTHR38009:SF1">
    <property type="entry name" value="CONSERVED HYPOTHETICAL PHAGE TAIL PROTEIN"/>
    <property type="match status" value="1"/>
</dbReference>
<proteinExistence type="predicted"/>
<reference evidence="1 2" key="1">
    <citation type="submission" date="2018-12" db="EMBL/GenBank/DDBJ databases">
        <title>Draft genome sequence of Embleya hyalina NBRC 13850T.</title>
        <authorList>
            <person name="Komaki H."/>
            <person name="Hosoyama A."/>
            <person name="Kimura A."/>
            <person name="Ichikawa N."/>
            <person name="Tamura T."/>
        </authorList>
    </citation>
    <scope>NUCLEOTIDE SEQUENCE [LARGE SCALE GENOMIC DNA]</scope>
    <source>
        <strain evidence="1 2">NBRC 13850</strain>
    </source>
</reference>
<accession>A0A401Z4K5</accession>
<dbReference type="AlphaFoldDB" id="A0A401Z4K5"/>
<organism evidence="1 2">
    <name type="scientific">Embleya hyalina</name>
    <dbReference type="NCBI Taxonomy" id="516124"/>
    <lineage>
        <taxon>Bacteria</taxon>
        <taxon>Bacillati</taxon>
        <taxon>Actinomycetota</taxon>
        <taxon>Actinomycetes</taxon>
        <taxon>Kitasatosporales</taxon>
        <taxon>Streptomycetaceae</taxon>
        <taxon>Embleya</taxon>
    </lineage>
</organism>
<keyword evidence="2" id="KW-1185">Reference proteome</keyword>